<feature type="transmembrane region" description="Helical" evidence="7">
    <location>
        <begin position="333"/>
        <end position="358"/>
    </location>
</feature>
<dbReference type="PROSITE" id="PS00107">
    <property type="entry name" value="PROTEIN_KINASE_ATP"/>
    <property type="match status" value="1"/>
</dbReference>
<dbReference type="PROSITE" id="PS00108">
    <property type="entry name" value="PROTEIN_KINASE_ST"/>
    <property type="match status" value="1"/>
</dbReference>
<feature type="domain" description="Protein kinase" evidence="9">
    <location>
        <begin position="504"/>
        <end position="873"/>
    </location>
</feature>
<feature type="region of interest" description="Disordered" evidence="6">
    <location>
        <begin position="294"/>
        <end position="325"/>
    </location>
</feature>
<dbReference type="Gene3D" id="3.30.200.20">
    <property type="entry name" value="Phosphorylase Kinase, domain 1"/>
    <property type="match status" value="1"/>
</dbReference>
<dbReference type="Proteomes" id="UP000747110">
    <property type="component" value="Unassembled WGS sequence"/>
</dbReference>
<evidence type="ECO:0000256" key="6">
    <source>
        <dbReference type="SAM" id="MobiDB-lite"/>
    </source>
</evidence>
<keyword evidence="7" id="KW-0812">Transmembrane</keyword>
<comment type="caution">
    <text evidence="10">The sequence shown here is derived from an EMBL/GenBank/DDBJ whole genome shotgun (WGS) entry which is preliminary data.</text>
</comment>
<dbReference type="GO" id="GO:0004674">
    <property type="term" value="F:protein serine/threonine kinase activity"/>
    <property type="evidence" value="ECO:0007669"/>
    <property type="project" value="TreeGrafter"/>
</dbReference>
<gene>
    <name evidence="10" type="ORF">Vretifemale_10957</name>
    <name evidence="11" type="ORF">Vretimale_7076</name>
</gene>
<feature type="region of interest" description="Disordered" evidence="6">
    <location>
        <begin position="553"/>
        <end position="586"/>
    </location>
</feature>
<evidence type="ECO:0000256" key="4">
    <source>
        <dbReference type="ARBA" id="ARBA00022840"/>
    </source>
</evidence>
<dbReference type="Proteomes" id="UP000722791">
    <property type="component" value="Unassembled WGS sequence"/>
</dbReference>
<protein>
    <recommendedName>
        <fullName evidence="9">Protein kinase domain-containing protein</fullName>
    </recommendedName>
</protein>
<keyword evidence="7" id="KW-0472">Membrane</keyword>
<dbReference type="PROSITE" id="PS50011">
    <property type="entry name" value="PROTEIN_KINASE_DOM"/>
    <property type="match status" value="1"/>
</dbReference>
<dbReference type="Gene3D" id="1.10.510.10">
    <property type="entry name" value="Transferase(Phosphotransferase) domain 1"/>
    <property type="match status" value="1"/>
</dbReference>
<feature type="signal peptide" evidence="8">
    <location>
        <begin position="1"/>
        <end position="26"/>
    </location>
</feature>
<keyword evidence="3" id="KW-0418">Kinase</keyword>
<evidence type="ECO:0000313" key="10">
    <source>
        <dbReference type="EMBL" id="GIL82067.1"/>
    </source>
</evidence>
<keyword evidence="2 5" id="KW-0547">Nucleotide-binding</keyword>
<accession>A0A8J4FS30</accession>
<evidence type="ECO:0000256" key="8">
    <source>
        <dbReference type="SAM" id="SignalP"/>
    </source>
</evidence>
<evidence type="ECO:0000259" key="9">
    <source>
        <dbReference type="PROSITE" id="PS50011"/>
    </source>
</evidence>
<keyword evidence="12" id="KW-1185">Reference proteome</keyword>
<dbReference type="SMART" id="SM00220">
    <property type="entry name" value="S_TKc"/>
    <property type="match status" value="1"/>
</dbReference>
<dbReference type="OrthoDB" id="543893at2759"/>
<name>A0A8J4FS30_9CHLO</name>
<dbReference type="EMBL" id="BNCQ01000011">
    <property type="protein sequence ID" value="GIM02161.1"/>
    <property type="molecule type" value="Genomic_DNA"/>
</dbReference>
<dbReference type="GO" id="GO:0005524">
    <property type="term" value="F:ATP binding"/>
    <property type="evidence" value="ECO:0007669"/>
    <property type="project" value="UniProtKB-UniRule"/>
</dbReference>
<evidence type="ECO:0000313" key="11">
    <source>
        <dbReference type="EMBL" id="GIM02161.1"/>
    </source>
</evidence>
<dbReference type="InterPro" id="IPR000719">
    <property type="entry name" value="Prot_kinase_dom"/>
</dbReference>
<keyword evidence="8" id="KW-0732">Signal</keyword>
<evidence type="ECO:0000256" key="3">
    <source>
        <dbReference type="ARBA" id="ARBA00022777"/>
    </source>
</evidence>
<sequence length="935" mass="100660">MIRIYFIMIASLVVMFPSRMCFTVTASPDVANESKFIAWCQTGEELVAAIANPVVNHAFLVTDVFVTESHFKPYTKPMVVQRNFTIMGHDPVPAAWPVLDLGFVAAWIQVDPGCVFGLAHLALRSYRQGPHFQGPGYDIFVGPTFLRPAQQPPPSVAPAAALNLSGPLILQWNSSLIQRSCLPNSMYIGSVENLPRPDQVPGKQAAQRLPIPANCSSNPGAPTMTRCWPAWGVYADVASESYQEVLLGHWMPAGIELHLRNVYYMCDKVMDADCAKRLGNVGCFYSMFPRGNSSGNKSTSNVIGSSSSSNGTGSSGNANGSSGSTKTDADAKVVILASILGSFAFLLLLAVAVAVAAVRYHHRSGAAGKSLCGARGFVPGVWDTCNCTAAVVGCLHCSTPDYFLRSRSGMYSETVTVGPQQAQPAAAAVAVAVDADAAAAPEDVLVPLQQRTSPQCRQHQSHFRAVAQQSASQTQGEMALVTSLTPLRPNVDYDVQMGGGELEVDPVVVLGKGSYGRVIQGIYRGERVAVKFINTGLLEGCFRHSGVKGGDVGVRGRTDATEELGPGPKAVTDREQTPTGTSSALAAEGVSMNEDKLEKGACNDSSEVYLSAAAATEGCGAQPPQQLDNPPRPLPARQNSDLLVRAQRALVQEVEVLARCEHPNIVKLLAANLRPPRICLVMELMDISLEKLMYGDLKRVGRALPLPTVLHIGIQIARALSYLHPTILHRDLKPANVLISEPDSPAPVVKLADFGLSRLLQTALVTANPAAGTTPYMAPEVFDITNTTVTDRADIYGFGVMMWEMLAAQRPWHGFTHLQIAVSVAVLRMRLPLQNITGTTCPVKLRSLIWSCWEPDPARRPAAAEVVKTLALVQEKLTLENQQLEVEAAAVTHAPFTSSLSQQPFHHSEDDHVLYCCESRYCFLRSSSRVQNPVK</sequence>
<dbReference type="InterPro" id="IPR051681">
    <property type="entry name" value="Ser/Thr_Kinases-Pseudokinases"/>
</dbReference>
<dbReference type="InterPro" id="IPR017441">
    <property type="entry name" value="Protein_kinase_ATP_BS"/>
</dbReference>
<feature type="binding site" evidence="5">
    <location>
        <position position="531"/>
    </location>
    <ligand>
        <name>ATP</name>
        <dbReference type="ChEBI" id="CHEBI:30616"/>
    </ligand>
</feature>
<organism evidence="10 12">
    <name type="scientific">Volvox reticuliferus</name>
    <dbReference type="NCBI Taxonomy" id="1737510"/>
    <lineage>
        <taxon>Eukaryota</taxon>
        <taxon>Viridiplantae</taxon>
        <taxon>Chlorophyta</taxon>
        <taxon>core chlorophytes</taxon>
        <taxon>Chlorophyceae</taxon>
        <taxon>CS clade</taxon>
        <taxon>Chlamydomonadales</taxon>
        <taxon>Volvocaceae</taxon>
        <taxon>Volvox</taxon>
    </lineage>
</organism>
<dbReference type="Pfam" id="PF00069">
    <property type="entry name" value="Pkinase"/>
    <property type="match status" value="1"/>
</dbReference>
<dbReference type="SUPFAM" id="SSF56112">
    <property type="entry name" value="Protein kinase-like (PK-like)"/>
    <property type="match status" value="1"/>
</dbReference>
<reference evidence="10" key="1">
    <citation type="journal article" date="2021" name="Proc. Natl. Acad. Sci. U.S.A.">
        <title>Three genomes in the algal genus Volvox reveal the fate of a haploid sex-determining region after a transition to homothallism.</title>
        <authorList>
            <person name="Yamamoto K."/>
            <person name="Hamaji T."/>
            <person name="Kawai-Toyooka H."/>
            <person name="Matsuzaki R."/>
            <person name="Takahashi F."/>
            <person name="Nishimura Y."/>
            <person name="Kawachi M."/>
            <person name="Noguchi H."/>
            <person name="Minakuchi Y."/>
            <person name="Umen J.G."/>
            <person name="Toyoda A."/>
            <person name="Nozaki H."/>
        </authorList>
    </citation>
    <scope>NUCLEOTIDE SEQUENCE</scope>
    <source>
        <strain evidence="11">NIES-3785</strain>
        <strain evidence="10">NIES-3786</strain>
    </source>
</reference>
<dbReference type="PANTHER" id="PTHR44329:SF214">
    <property type="entry name" value="PROTEIN KINASE DOMAIN-CONTAINING PROTEIN"/>
    <property type="match status" value="1"/>
</dbReference>
<dbReference type="InterPro" id="IPR011009">
    <property type="entry name" value="Kinase-like_dom_sf"/>
</dbReference>
<evidence type="ECO:0000256" key="1">
    <source>
        <dbReference type="ARBA" id="ARBA00022679"/>
    </source>
</evidence>
<dbReference type="EMBL" id="BNCP01000023">
    <property type="protein sequence ID" value="GIL82067.1"/>
    <property type="molecule type" value="Genomic_DNA"/>
</dbReference>
<keyword evidence="1" id="KW-0808">Transferase</keyword>
<proteinExistence type="predicted"/>
<feature type="compositionally biased region" description="Low complexity" evidence="6">
    <location>
        <begin position="298"/>
        <end position="325"/>
    </location>
</feature>
<dbReference type="InterPro" id="IPR008271">
    <property type="entry name" value="Ser/Thr_kinase_AS"/>
</dbReference>
<evidence type="ECO:0000256" key="7">
    <source>
        <dbReference type="SAM" id="Phobius"/>
    </source>
</evidence>
<keyword evidence="7" id="KW-1133">Transmembrane helix</keyword>
<keyword evidence="4 5" id="KW-0067">ATP-binding</keyword>
<dbReference type="PANTHER" id="PTHR44329">
    <property type="entry name" value="SERINE/THREONINE-PROTEIN KINASE TNNI3K-RELATED"/>
    <property type="match status" value="1"/>
</dbReference>
<dbReference type="AlphaFoldDB" id="A0A8J4FS30"/>
<evidence type="ECO:0000256" key="2">
    <source>
        <dbReference type="ARBA" id="ARBA00022741"/>
    </source>
</evidence>
<evidence type="ECO:0000256" key="5">
    <source>
        <dbReference type="PROSITE-ProRule" id="PRU10141"/>
    </source>
</evidence>
<feature type="chain" id="PRO_5035415755" description="Protein kinase domain-containing protein" evidence="8">
    <location>
        <begin position="27"/>
        <end position="935"/>
    </location>
</feature>
<evidence type="ECO:0000313" key="12">
    <source>
        <dbReference type="Proteomes" id="UP000747110"/>
    </source>
</evidence>